<evidence type="ECO:0000259" key="2">
    <source>
        <dbReference type="Pfam" id="PF13349"/>
    </source>
</evidence>
<feature type="chain" id="PRO_5021942092" evidence="1">
    <location>
        <begin position="30"/>
        <end position="314"/>
    </location>
</feature>
<name>A0A521CXJ4_9BACT</name>
<keyword evidence="4" id="KW-1185">Reference proteome</keyword>
<dbReference type="PANTHER" id="PTHR34094">
    <property type="match status" value="1"/>
</dbReference>
<sequence>MNAFKFSPTRLFAYLIPAFLIVSTQCIQAQSARDVYSTESFSVSSGEVSLEVQTSGGSIKVLGTETDEVVVEMYVRKRGKYMEPGEADLSDYDISSTQDGNTIRVIADRESSGWGWNSNSISISYIVYAPVETRTRLRTSGGSLTARNLEGSQELRTSGGSITTEGIHGKMSLKTSGGSINIADAQGNTEANTSGGTIRVDAFYGNLDVKTSGGSIRLKGIEGNVEARTSGGSINAEVLAPSEYVDLKTSGGSITVTVPEELGYDLELDANRVSVDLRNFNGSAERDEVEGSMNGGGIRIEAKTSGGSVSLKYL</sequence>
<feature type="domain" description="DUF4097" evidence="2">
    <location>
        <begin position="96"/>
        <end position="311"/>
    </location>
</feature>
<evidence type="ECO:0000313" key="3">
    <source>
        <dbReference type="EMBL" id="SMO64159.1"/>
    </source>
</evidence>
<evidence type="ECO:0000256" key="1">
    <source>
        <dbReference type="SAM" id="SignalP"/>
    </source>
</evidence>
<dbReference type="InterPro" id="IPR025164">
    <property type="entry name" value="Toastrack_DUF4097"/>
</dbReference>
<organism evidence="3 4">
    <name type="scientific">Gracilimonas mengyeensis</name>
    <dbReference type="NCBI Taxonomy" id="1302730"/>
    <lineage>
        <taxon>Bacteria</taxon>
        <taxon>Pseudomonadati</taxon>
        <taxon>Balneolota</taxon>
        <taxon>Balneolia</taxon>
        <taxon>Balneolales</taxon>
        <taxon>Balneolaceae</taxon>
        <taxon>Gracilimonas</taxon>
    </lineage>
</organism>
<dbReference type="RefSeq" id="WP_142454240.1">
    <property type="nucleotide sequence ID" value="NZ_FXTP01000006.1"/>
</dbReference>
<dbReference type="OrthoDB" id="1523429at2"/>
<keyword evidence="1" id="KW-0732">Signal</keyword>
<feature type="signal peptide" evidence="1">
    <location>
        <begin position="1"/>
        <end position="29"/>
    </location>
</feature>
<protein>
    <submittedName>
        <fullName evidence="3">Adhesin</fullName>
    </submittedName>
</protein>
<dbReference type="PANTHER" id="PTHR34094:SF1">
    <property type="entry name" value="PROTEIN FAM185A"/>
    <property type="match status" value="1"/>
</dbReference>
<proteinExistence type="predicted"/>
<dbReference type="EMBL" id="FXTP01000006">
    <property type="protein sequence ID" value="SMO64159.1"/>
    <property type="molecule type" value="Genomic_DNA"/>
</dbReference>
<dbReference type="AlphaFoldDB" id="A0A521CXJ4"/>
<reference evidence="3 4" key="1">
    <citation type="submission" date="2017-05" db="EMBL/GenBank/DDBJ databases">
        <authorList>
            <person name="Varghese N."/>
            <person name="Submissions S."/>
        </authorList>
    </citation>
    <scope>NUCLEOTIDE SEQUENCE [LARGE SCALE GENOMIC DNA]</scope>
    <source>
        <strain evidence="3 4">DSM 21985</strain>
    </source>
</reference>
<evidence type="ECO:0000313" key="4">
    <source>
        <dbReference type="Proteomes" id="UP000317557"/>
    </source>
</evidence>
<dbReference type="Proteomes" id="UP000317557">
    <property type="component" value="Unassembled WGS sequence"/>
</dbReference>
<gene>
    <name evidence="3" type="ORF">SAMN06265219_106220</name>
</gene>
<accession>A0A521CXJ4</accession>
<dbReference type="Pfam" id="PF13349">
    <property type="entry name" value="DUF4097"/>
    <property type="match status" value="1"/>
</dbReference>